<accession>A0ABQ4TRD2</accession>
<name>A0ABQ4TRD2_9HYPH</name>
<dbReference type="EMBL" id="BPRA01000018">
    <property type="protein sequence ID" value="GJE57192.1"/>
    <property type="molecule type" value="Genomic_DNA"/>
</dbReference>
<proteinExistence type="predicted"/>
<evidence type="ECO:0000313" key="2">
    <source>
        <dbReference type="Proteomes" id="UP001055101"/>
    </source>
</evidence>
<keyword evidence="2" id="KW-1185">Reference proteome</keyword>
<evidence type="ECO:0000313" key="1">
    <source>
        <dbReference type="EMBL" id="GJE57192.1"/>
    </source>
</evidence>
<reference evidence="1" key="2">
    <citation type="submission" date="2021-08" db="EMBL/GenBank/DDBJ databases">
        <authorList>
            <person name="Tani A."/>
            <person name="Ola A."/>
            <person name="Ogura Y."/>
            <person name="Katsura K."/>
            <person name="Hayashi T."/>
        </authorList>
    </citation>
    <scope>NUCLEOTIDE SEQUENCE</scope>
    <source>
        <strain evidence="1">DSM 23674</strain>
    </source>
</reference>
<organism evidence="1 2">
    <name type="scientific">Methylobacterium thuringiense</name>
    <dbReference type="NCBI Taxonomy" id="1003091"/>
    <lineage>
        <taxon>Bacteria</taxon>
        <taxon>Pseudomonadati</taxon>
        <taxon>Pseudomonadota</taxon>
        <taxon>Alphaproteobacteria</taxon>
        <taxon>Hyphomicrobiales</taxon>
        <taxon>Methylobacteriaceae</taxon>
        <taxon>Methylobacterium</taxon>
    </lineage>
</organism>
<reference evidence="1" key="1">
    <citation type="journal article" date="2021" name="Front. Microbiol.">
        <title>Comprehensive Comparative Genomics and Phenotyping of Methylobacterium Species.</title>
        <authorList>
            <person name="Alessa O."/>
            <person name="Ogura Y."/>
            <person name="Fujitani Y."/>
            <person name="Takami H."/>
            <person name="Hayashi T."/>
            <person name="Sahin N."/>
            <person name="Tani A."/>
        </authorList>
    </citation>
    <scope>NUCLEOTIDE SEQUENCE</scope>
    <source>
        <strain evidence="1">DSM 23674</strain>
    </source>
</reference>
<comment type="caution">
    <text evidence="1">The sequence shown here is derived from an EMBL/GenBank/DDBJ whole genome shotgun (WGS) entry which is preliminary data.</text>
</comment>
<sequence length="52" mass="5279">MDVQDAAAAGTVRINNYAMILHELATNSAKYKALSGGGTLRERGASTAGTPG</sequence>
<dbReference type="RefSeq" id="WP_238232603.1">
    <property type="nucleotide sequence ID" value="NZ_BPRA01000018.1"/>
</dbReference>
<gene>
    <name evidence="1" type="ORF">EKPJFOCH_3705</name>
</gene>
<dbReference type="Proteomes" id="UP001055101">
    <property type="component" value="Unassembled WGS sequence"/>
</dbReference>
<protein>
    <submittedName>
        <fullName evidence="1">Uncharacterized protein</fullName>
    </submittedName>
</protein>